<sequence>DRLGKFDAKADDEYFLGYSFVSEAFRVFNRRRKQVEETYHVTFNESMKAIRFTNTLVDEIGIDDSTRYPLDEFLHEDDPSRQYQVDSNVSYYVIPHGRSLTELTQENDVPEVIAPNELDIPLIEDNEGPHDLINTEGTHEQNVQNEQIITQPTEGLICRKTYQTTLPPLNLVLIISRHPPPDNLVPIISHCHVASCHWTAVTGVSDSGTGRIATWHHVASTFQPRVSGVNSKTQPRLGSNSRPLAVVSYADLKASIEGYYEENIAHQDQTDKLVEASMSSLDRIHIAISDLYIGLNVITELLKDIKNVVKDDHVLNKKVIEATKAYTKNSSALTELLNLVKNFDFQGLKSLVESLKATALRQDEHLASWAKSLNFLAWNVGPRMTAVESSQAEIRSGISTLNPLKKCVANNTCYHEGPTNVDGQNVTQTTTEEPLSHTEGEHVAMKDEKVKEEPTREVTLIESSSKPPLIDPILEIHVPQIEGKGIATEEQLEFTKSLCLHQMTEVIKFVQEEAKKFRLDPKIIKSAKAGEKFKKARDVEHQVLKREHSQKAKRAWSSGRKEPEYRIFFTYVFGDQAFQRWIDIHKVGVDYLVSYLVMASMIKTQENARFSLKLRKLIVDHPDQEKLKSKKVKLEALGYHLD</sequence>
<accession>A0A699H9S6</accession>
<feature type="non-terminal residue" evidence="2">
    <location>
        <position position="1"/>
    </location>
</feature>
<dbReference type="AlphaFoldDB" id="A0A699H9S6"/>
<gene>
    <name evidence="2" type="ORF">Tci_293687</name>
</gene>
<proteinExistence type="predicted"/>
<organism evidence="2">
    <name type="scientific">Tanacetum cinerariifolium</name>
    <name type="common">Dalmatian daisy</name>
    <name type="synonym">Chrysanthemum cinerariifolium</name>
    <dbReference type="NCBI Taxonomy" id="118510"/>
    <lineage>
        <taxon>Eukaryota</taxon>
        <taxon>Viridiplantae</taxon>
        <taxon>Streptophyta</taxon>
        <taxon>Embryophyta</taxon>
        <taxon>Tracheophyta</taxon>
        <taxon>Spermatophyta</taxon>
        <taxon>Magnoliopsida</taxon>
        <taxon>eudicotyledons</taxon>
        <taxon>Gunneridae</taxon>
        <taxon>Pentapetalae</taxon>
        <taxon>asterids</taxon>
        <taxon>campanulids</taxon>
        <taxon>Asterales</taxon>
        <taxon>Asteraceae</taxon>
        <taxon>Asteroideae</taxon>
        <taxon>Anthemideae</taxon>
        <taxon>Anthemidinae</taxon>
        <taxon>Tanacetum</taxon>
    </lineage>
</organism>
<feature type="domain" description="Retroviral polymerase SH3-like" evidence="1">
    <location>
        <begin position="2"/>
        <end position="46"/>
    </location>
</feature>
<reference evidence="2" key="1">
    <citation type="journal article" date="2019" name="Sci. Rep.">
        <title>Draft genome of Tanacetum cinerariifolium, the natural source of mosquito coil.</title>
        <authorList>
            <person name="Yamashiro T."/>
            <person name="Shiraishi A."/>
            <person name="Satake H."/>
            <person name="Nakayama K."/>
        </authorList>
    </citation>
    <scope>NUCLEOTIDE SEQUENCE</scope>
</reference>
<protein>
    <submittedName>
        <fullName evidence="2">Retrovirus-related Pol polyprotein from transposon TNT 1-94</fullName>
    </submittedName>
</protein>
<name>A0A699H9S6_TANCI</name>
<comment type="caution">
    <text evidence="2">The sequence shown here is derived from an EMBL/GenBank/DDBJ whole genome shotgun (WGS) entry which is preliminary data.</text>
</comment>
<evidence type="ECO:0000259" key="1">
    <source>
        <dbReference type="Pfam" id="PF25597"/>
    </source>
</evidence>
<dbReference type="InterPro" id="IPR057670">
    <property type="entry name" value="SH3_retrovirus"/>
</dbReference>
<dbReference type="EMBL" id="BKCJ010095767">
    <property type="protein sequence ID" value="GEX21712.1"/>
    <property type="molecule type" value="Genomic_DNA"/>
</dbReference>
<evidence type="ECO:0000313" key="2">
    <source>
        <dbReference type="EMBL" id="GEX21712.1"/>
    </source>
</evidence>
<dbReference type="Pfam" id="PF25597">
    <property type="entry name" value="SH3_retrovirus"/>
    <property type="match status" value="1"/>
</dbReference>